<comment type="caution">
    <text evidence="1">The sequence shown here is derived from an EMBL/GenBank/DDBJ whole genome shotgun (WGS) entry which is preliminary data.</text>
</comment>
<organism evidence="1 2">
    <name type="scientific">Marinoscillum luteum</name>
    <dbReference type="NCBI Taxonomy" id="861051"/>
    <lineage>
        <taxon>Bacteria</taxon>
        <taxon>Pseudomonadati</taxon>
        <taxon>Bacteroidota</taxon>
        <taxon>Cytophagia</taxon>
        <taxon>Cytophagales</taxon>
        <taxon>Reichenbachiellaceae</taxon>
        <taxon>Marinoscillum</taxon>
    </lineage>
</organism>
<keyword evidence="2" id="KW-1185">Reference proteome</keyword>
<sequence length="215" mass="25134">MTLKELGQNLIIGINRYSPKPIFHPFRMTGPEKKLFDATVGLSDYYLEFGMGGSTFRSLGKSEADICSVDSCKEWVNMMKQYLFIRRMEKTRLNLVHVNIGPTGEWGRPLGDESRELFPSYSAEVFEQIESEKIDTVLVDGRFRVSCVLKTIMECHTNKRLNILFHDFHREQYQVVLKYLDEVSMVDTLVLLKLKKEIDFDALEQDYDRYKYDSD</sequence>
<dbReference type="InterPro" id="IPR029063">
    <property type="entry name" value="SAM-dependent_MTases_sf"/>
</dbReference>
<dbReference type="RefSeq" id="WP_395418856.1">
    <property type="nucleotide sequence ID" value="NZ_JBIPKE010000020.1"/>
</dbReference>
<proteinExistence type="predicted"/>
<dbReference type="Proteomes" id="UP001610063">
    <property type="component" value="Unassembled WGS sequence"/>
</dbReference>
<protein>
    <submittedName>
        <fullName evidence="1">Uncharacterized protein</fullName>
    </submittedName>
</protein>
<reference evidence="1 2" key="1">
    <citation type="journal article" date="2013" name="Int. J. Syst. Evol. Microbiol.">
        <title>Marinoscillum luteum sp. nov., isolated from marine sediment.</title>
        <authorList>
            <person name="Cha I.T."/>
            <person name="Park S.J."/>
            <person name="Kim S.J."/>
            <person name="Kim J.G."/>
            <person name="Jung M.Y."/>
            <person name="Shin K.S."/>
            <person name="Kwon K.K."/>
            <person name="Yang S.H."/>
            <person name="Seo Y.S."/>
            <person name="Rhee S.K."/>
        </authorList>
    </citation>
    <scope>NUCLEOTIDE SEQUENCE [LARGE SCALE GENOMIC DNA]</scope>
    <source>
        <strain evidence="1 2">KCTC 23939</strain>
    </source>
</reference>
<evidence type="ECO:0000313" key="1">
    <source>
        <dbReference type="EMBL" id="MFH6985392.1"/>
    </source>
</evidence>
<evidence type="ECO:0000313" key="2">
    <source>
        <dbReference type="Proteomes" id="UP001610063"/>
    </source>
</evidence>
<dbReference type="Gene3D" id="3.40.50.150">
    <property type="entry name" value="Vaccinia Virus protein VP39"/>
    <property type="match status" value="1"/>
</dbReference>
<name>A0ABW7ND25_9BACT</name>
<dbReference type="EMBL" id="JBIPKE010000020">
    <property type="protein sequence ID" value="MFH6985392.1"/>
    <property type="molecule type" value="Genomic_DNA"/>
</dbReference>
<gene>
    <name evidence="1" type="ORF">ACHKAR_18210</name>
</gene>
<accession>A0ABW7ND25</accession>